<dbReference type="EMBL" id="HBJA01095265">
    <property type="protein sequence ID" value="CAE0821829.1"/>
    <property type="molecule type" value="Transcribed_RNA"/>
</dbReference>
<gene>
    <name evidence="1" type="ORF">EGYM00163_LOCUS33004</name>
</gene>
<accession>A0A7S4G175</accession>
<dbReference type="AlphaFoldDB" id="A0A7S4G175"/>
<evidence type="ECO:0000313" key="1">
    <source>
        <dbReference type="EMBL" id="CAE0821829.1"/>
    </source>
</evidence>
<protein>
    <submittedName>
        <fullName evidence="1">Uncharacterized protein</fullName>
    </submittedName>
</protein>
<organism evidence="1">
    <name type="scientific">Eutreptiella gymnastica</name>
    <dbReference type="NCBI Taxonomy" id="73025"/>
    <lineage>
        <taxon>Eukaryota</taxon>
        <taxon>Discoba</taxon>
        <taxon>Euglenozoa</taxon>
        <taxon>Euglenida</taxon>
        <taxon>Spirocuta</taxon>
        <taxon>Euglenophyceae</taxon>
        <taxon>Eutreptiales</taxon>
        <taxon>Eutreptiaceae</taxon>
        <taxon>Eutreptiella</taxon>
    </lineage>
</organism>
<proteinExistence type="predicted"/>
<reference evidence="1" key="1">
    <citation type="submission" date="2021-01" db="EMBL/GenBank/DDBJ databases">
        <authorList>
            <person name="Corre E."/>
            <person name="Pelletier E."/>
            <person name="Niang G."/>
            <person name="Scheremetjew M."/>
            <person name="Finn R."/>
            <person name="Kale V."/>
            <person name="Holt S."/>
            <person name="Cochrane G."/>
            <person name="Meng A."/>
            <person name="Brown T."/>
            <person name="Cohen L."/>
        </authorList>
    </citation>
    <scope>NUCLEOTIDE SEQUENCE</scope>
    <source>
        <strain evidence="1">CCMP1594</strain>
    </source>
</reference>
<name>A0A7S4G175_9EUGL</name>
<sequence>MQGTPTAHGTTMRAIFFQLATKTQAGGSHSIKQVLVRKHHFYNRQPHSALVQRWEAVWHTTLCRGGEATSIVVIPHATRSSTYAWHDQESIGQQNSFANLYILIRVGPDNGSALFKSSCNAPARLQQYP</sequence>